<protein>
    <submittedName>
        <fullName evidence="3">Isochorismatase</fullName>
    </submittedName>
</protein>
<gene>
    <name evidence="3" type="ORF">Afil01_42310</name>
</gene>
<evidence type="ECO:0000259" key="2">
    <source>
        <dbReference type="Pfam" id="PF00857"/>
    </source>
</evidence>
<comment type="caution">
    <text evidence="3">The sequence shown here is derived from an EMBL/GenBank/DDBJ whole genome shotgun (WGS) entry which is preliminary data.</text>
</comment>
<accession>A0A9W6SM16</accession>
<dbReference type="RefSeq" id="WP_285664577.1">
    <property type="nucleotide sequence ID" value="NZ_BSTX01000003.1"/>
</dbReference>
<dbReference type="SUPFAM" id="SSF52499">
    <property type="entry name" value="Isochorismatase-like hydrolases"/>
    <property type="match status" value="1"/>
</dbReference>
<keyword evidence="4" id="KW-1185">Reference proteome</keyword>
<dbReference type="CDD" id="cd01014">
    <property type="entry name" value="nicotinamidase_related"/>
    <property type="match status" value="1"/>
</dbReference>
<organism evidence="3 4">
    <name type="scientific">Actinorhabdospora filicis</name>
    <dbReference type="NCBI Taxonomy" id="1785913"/>
    <lineage>
        <taxon>Bacteria</taxon>
        <taxon>Bacillati</taxon>
        <taxon>Actinomycetota</taxon>
        <taxon>Actinomycetes</taxon>
        <taxon>Micromonosporales</taxon>
        <taxon>Micromonosporaceae</taxon>
        <taxon>Actinorhabdospora</taxon>
    </lineage>
</organism>
<dbReference type="InterPro" id="IPR000868">
    <property type="entry name" value="Isochorismatase-like_dom"/>
</dbReference>
<feature type="domain" description="Isochorismatase-like" evidence="2">
    <location>
        <begin position="6"/>
        <end position="141"/>
    </location>
</feature>
<dbReference type="InterPro" id="IPR050272">
    <property type="entry name" value="Isochorismatase-like_hydrls"/>
</dbReference>
<evidence type="ECO:0000313" key="3">
    <source>
        <dbReference type="EMBL" id="GLZ79424.1"/>
    </source>
</evidence>
<evidence type="ECO:0000313" key="4">
    <source>
        <dbReference type="Proteomes" id="UP001165079"/>
    </source>
</evidence>
<dbReference type="Pfam" id="PF00857">
    <property type="entry name" value="Isochorismatase"/>
    <property type="match status" value="1"/>
</dbReference>
<dbReference type="Proteomes" id="UP001165079">
    <property type="component" value="Unassembled WGS sequence"/>
</dbReference>
<name>A0A9W6SM16_9ACTN</name>
<reference evidence="3" key="1">
    <citation type="submission" date="2023-03" db="EMBL/GenBank/DDBJ databases">
        <title>Actinorhabdospora filicis NBRC 111898.</title>
        <authorList>
            <person name="Ichikawa N."/>
            <person name="Sato H."/>
            <person name="Tonouchi N."/>
        </authorList>
    </citation>
    <scope>NUCLEOTIDE SEQUENCE</scope>
    <source>
        <strain evidence="3">NBRC 111898</strain>
    </source>
</reference>
<dbReference type="EMBL" id="BSTX01000003">
    <property type="protein sequence ID" value="GLZ79424.1"/>
    <property type="molecule type" value="Genomic_DNA"/>
</dbReference>
<dbReference type="PANTHER" id="PTHR43540:SF1">
    <property type="entry name" value="ISOCHORISMATASE HYDROLASE"/>
    <property type="match status" value="1"/>
</dbReference>
<dbReference type="Gene3D" id="3.40.50.850">
    <property type="entry name" value="Isochorismatase-like"/>
    <property type="match status" value="1"/>
</dbReference>
<proteinExistence type="predicted"/>
<dbReference type="InterPro" id="IPR036380">
    <property type="entry name" value="Isochorismatase-like_sf"/>
</dbReference>
<dbReference type="GO" id="GO:0016787">
    <property type="term" value="F:hydrolase activity"/>
    <property type="evidence" value="ECO:0007669"/>
    <property type="project" value="UniProtKB-KW"/>
</dbReference>
<keyword evidence="1" id="KW-0378">Hydrolase</keyword>
<sequence>MAHTPVLLVIDMQILFLGPAYRPEETIAAIAGLRTRALAAGVPVITLRQHSGYLEMGSSGWQVAPELAPGEDEIVIDKTTADSFLGTDLDARLRGLGATEVIVTGFATEFCVDATWKQALSHGYDVTLVADGHTTFDRDDSTRVSAARSIELFNDIAGAIEYPPRTVRVQKAAEIDFGPAI</sequence>
<dbReference type="PANTHER" id="PTHR43540">
    <property type="entry name" value="PEROXYUREIDOACRYLATE/UREIDOACRYLATE AMIDOHYDROLASE-RELATED"/>
    <property type="match status" value="1"/>
</dbReference>
<evidence type="ECO:0000256" key="1">
    <source>
        <dbReference type="ARBA" id="ARBA00022801"/>
    </source>
</evidence>
<dbReference type="AlphaFoldDB" id="A0A9W6SM16"/>